<evidence type="ECO:0000259" key="5">
    <source>
        <dbReference type="Pfam" id="PF18962"/>
    </source>
</evidence>
<dbReference type="AlphaFoldDB" id="A0A1G9G8E6"/>
<dbReference type="Pfam" id="PF18962">
    <property type="entry name" value="Por_Secre_tail"/>
    <property type="match status" value="1"/>
</dbReference>
<dbReference type="InterPro" id="IPR052063">
    <property type="entry name" value="Polysaccharide_Lyase_1"/>
</dbReference>
<keyword evidence="2" id="KW-0325">Glycoprotein</keyword>
<keyword evidence="7" id="KW-1185">Reference proteome</keyword>
<dbReference type="Gene3D" id="2.160.20.10">
    <property type="entry name" value="Single-stranded right-handed beta-helix, Pectin lyase-like"/>
    <property type="match status" value="1"/>
</dbReference>
<protein>
    <submittedName>
        <fullName evidence="6">Por secretion system C-terminal sorting domain-containing protein</fullName>
    </submittedName>
</protein>
<name>A0A1G9G8E6_9BACT</name>
<evidence type="ECO:0000256" key="1">
    <source>
        <dbReference type="ARBA" id="ARBA00022723"/>
    </source>
</evidence>
<accession>A0A1G9G8E6</accession>
<feature type="domain" description="Secretion system C-terminal sorting" evidence="5">
    <location>
        <begin position="494"/>
        <end position="566"/>
    </location>
</feature>
<dbReference type="InterPro" id="IPR026444">
    <property type="entry name" value="Secre_tail"/>
</dbReference>
<dbReference type="InterPro" id="IPR011050">
    <property type="entry name" value="Pectin_lyase_fold/virulence"/>
</dbReference>
<evidence type="ECO:0000256" key="3">
    <source>
        <dbReference type="SAM" id="MobiDB-lite"/>
    </source>
</evidence>
<evidence type="ECO:0000256" key="4">
    <source>
        <dbReference type="SAM" id="SignalP"/>
    </source>
</evidence>
<feature type="signal peptide" evidence="4">
    <location>
        <begin position="1"/>
        <end position="21"/>
    </location>
</feature>
<sequence>MHFPKVSPLLLLLLLSWHTYAQEVNTTPIAFPGAEGFGRFTTGGRGGRVIYVTNLNDSGEGSLRDAIGQSGARTILFQVSGIIELRSDLRIKNGDVTIAGQSAPGDGICLKNYSVTVDANNVIIRYLRSRMGDEAQHEGDAIWGRNRRDIIIDHCSLSWSTDETASFYDNARFTMQWCILSESLRNSVHDKGTHGYGGIWGGHGASFHHNLLAHHDSRNPRMNGARYSNRADLELVDFRNNVVYNWSGNSGYAGEGGRYNFVNNYYKPGPATSSSKADRIFSPNPDNGGNAQAEGVWGTFYVDGNYVFGTPATTADNWLGIDPNPSSKDKAELKSDTAFAKGQITTHPAEDAFAQVLAYAGASRSRDTVDRRIAREVEEGSYTFEGSNGSTNGLIDTQSDVGGWPTYESTEAPTDSDGDGMPDAWEEAHKLDKDDPADGATYAVGNAYTHLEMYLNSLVEDLTALQNEAGTPNYVDDFVTSAARNTLDARTITLYPNPSSGQQFTVEVGATNRIRTVRILRPNGQVLYEQTGLHRASIDIPARLARGFYYVVLTTDQGQATKKLVVL</sequence>
<dbReference type="STRING" id="1075417.SAMN05421823_10417"/>
<dbReference type="NCBIfam" id="TIGR04183">
    <property type="entry name" value="Por_Secre_tail"/>
    <property type="match status" value="1"/>
</dbReference>
<proteinExistence type="predicted"/>
<keyword evidence="4" id="KW-0732">Signal</keyword>
<dbReference type="GO" id="GO:0046872">
    <property type="term" value="F:metal ion binding"/>
    <property type="evidence" value="ECO:0007669"/>
    <property type="project" value="UniProtKB-KW"/>
</dbReference>
<dbReference type="SUPFAM" id="SSF51126">
    <property type="entry name" value="Pectin lyase-like"/>
    <property type="match status" value="1"/>
</dbReference>
<feature type="region of interest" description="Disordered" evidence="3">
    <location>
        <begin position="405"/>
        <end position="425"/>
    </location>
</feature>
<dbReference type="PANTHER" id="PTHR42970">
    <property type="entry name" value="PECTATE LYASE C-RELATED"/>
    <property type="match status" value="1"/>
</dbReference>
<dbReference type="InterPro" id="IPR012334">
    <property type="entry name" value="Pectin_lyas_fold"/>
</dbReference>
<organism evidence="6 7">
    <name type="scientific">Catalinimonas alkaloidigena</name>
    <dbReference type="NCBI Taxonomy" id="1075417"/>
    <lineage>
        <taxon>Bacteria</taxon>
        <taxon>Pseudomonadati</taxon>
        <taxon>Bacteroidota</taxon>
        <taxon>Cytophagia</taxon>
        <taxon>Cytophagales</taxon>
        <taxon>Catalimonadaceae</taxon>
        <taxon>Catalinimonas</taxon>
    </lineage>
</organism>
<dbReference type="PANTHER" id="PTHR42970:SF1">
    <property type="entry name" value="PECTATE LYASE C-RELATED"/>
    <property type="match status" value="1"/>
</dbReference>
<dbReference type="RefSeq" id="WP_176955991.1">
    <property type="nucleotide sequence ID" value="NZ_FNFO01000004.1"/>
</dbReference>
<reference evidence="6 7" key="1">
    <citation type="submission" date="2016-10" db="EMBL/GenBank/DDBJ databases">
        <authorList>
            <person name="de Groot N.N."/>
        </authorList>
    </citation>
    <scope>NUCLEOTIDE SEQUENCE [LARGE SCALE GENOMIC DNA]</scope>
    <source>
        <strain evidence="6 7">DSM 25186</strain>
    </source>
</reference>
<evidence type="ECO:0000256" key="2">
    <source>
        <dbReference type="ARBA" id="ARBA00023180"/>
    </source>
</evidence>
<evidence type="ECO:0000313" key="6">
    <source>
        <dbReference type="EMBL" id="SDK96831.1"/>
    </source>
</evidence>
<keyword evidence="1" id="KW-0479">Metal-binding</keyword>
<dbReference type="Proteomes" id="UP000198510">
    <property type="component" value="Unassembled WGS sequence"/>
</dbReference>
<dbReference type="EMBL" id="FNFO01000004">
    <property type="protein sequence ID" value="SDK96831.1"/>
    <property type="molecule type" value="Genomic_DNA"/>
</dbReference>
<gene>
    <name evidence="6" type="ORF">SAMN05421823_10417</name>
</gene>
<evidence type="ECO:0000313" key="7">
    <source>
        <dbReference type="Proteomes" id="UP000198510"/>
    </source>
</evidence>
<feature type="chain" id="PRO_5011781702" evidence="4">
    <location>
        <begin position="22"/>
        <end position="567"/>
    </location>
</feature>